<feature type="transmembrane region" description="Helical" evidence="2">
    <location>
        <begin position="6"/>
        <end position="27"/>
    </location>
</feature>
<evidence type="ECO:0000256" key="2">
    <source>
        <dbReference type="SAM" id="Phobius"/>
    </source>
</evidence>
<keyword evidence="2" id="KW-1133">Transmembrane helix</keyword>
<dbReference type="AlphaFoldDB" id="A0A830BA95"/>
<gene>
    <name evidence="3" type="ORF">PHJA_000543300</name>
</gene>
<proteinExistence type="predicted"/>
<name>A0A830BA95_9LAMI</name>
<evidence type="ECO:0000256" key="1">
    <source>
        <dbReference type="SAM" id="MobiDB-lite"/>
    </source>
</evidence>
<comment type="caution">
    <text evidence="3">The sequence shown here is derived from an EMBL/GenBank/DDBJ whole genome shotgun (WGS) entry which is preliminary data.</text>
</comment>
<protein>
    <submittedName>
        <fullName evidence="3">3-dehydrosphinganine reductase tsc10b</fullName>
    </submittedName>
</protein>
<keyword evidence="2" id="KW-0472">Membrane</keyword>
<feature type="region of interest" description="Disordered" evidence="1">
    <location>
        <begin position="72"/>
        <end position="97"/>
    </location>
</feature>
<evidence type="ECO:0000313" key="3">
    <source>
        <dbReference type="EMBL" id="GFP83997.1"/>
    </source>
</evidence>
<keyword evidence="4" id="KW-1185">Reference proteome</keyword>
<organism evidence="3 4">
    <name type="scientific">Phtheirospermum japonicum</name>
    <dbReference type="NCBI Taxonomy" id="374723"/>
    <lineage>
        <taxon>Eukaryota</taxon>
        <taxon>Viridiplantae</taxon>
        <taxon>Streptophyta</taxon>
        <taxon>Embryophyta</taxon>
        <taxon>Tracheophyta</taxon>
        <taxon>Spermatophyta</taxon>
        <taxon>Magnoliopsida</taxon>
        <taxon>eudicotyledons</taxon>
        <taxon>Gunneridae</taxon>
        <taxon>Pentapetalae</taxon>
        <taxon>asterids</taxon>
        <taxon>lamiids</taxon>
        <taxon>Lamiales</taxon>
        <taxon>Orobanchaceae</taxon>
        <taxon>Orobanchaceae incertae sedis</taxon>
        <taxon>Phtheirospermum</taxon>
    </lineage>
</organism>
<reference evidence="3" key="1">
    <citation type="submission" date="2020-07" db="EMBL/GenBank/DDBJ databases">
        <title>Ethylene signaling mediates host invasion by parasitic plants.</title>
        <authorList>
            <person name="Yoshida S."/>
        </authorList>
    </citation>
    <scope>NUCLEOTIDE SEQUENCE</scope>
    <source>
        <strain evidence="3">Okayama</strain>
    </source>
</reference>
<dbReference type="Proteomes" id="UP000653305">
    <property type="component" value="Unassembled WGS sequence"/>
</dbReference>
<dbReference type="EMBL" id="BMAC01000076">
    <property type="protein sequence ID" value="GFP83997.1"/>
    <property type="molecule type" value="Genomic_DNA"/>
</dbReference>
<accession>A0A830BA95</accession>
<keyword evidence="2" id="KW-0812">Transmembrane</keyword>
<feature type="compositionally biased region" description="Low complexity" evidence="1">
    <location>
        <begin position="72"/>
        <end position="85"/>
    </location>
</feature>
<sequence length="162" mass="17616">MAEVYISFFSLILVIALSLLLLLYFIIRPKPVHIQLRIATCSSRVALAASASPSATSVLVAALTSPSLPAASASSRRQSSRSSSPWGVMSESSTLTSGTTTLSSARLMKPVRSTCSCATMGFTCRRSWRITIWRRSSSCHQQHLLVPYDQKSSINDDNFLLS</sequence>
<evidence type="ECO:0000313" key="4">
    <source>
        <dbReference type="Proteomes" id="UP000653305"/>
    </source>
</evidence>